<reference evidence="2 3" key="1">
    <citation type="submission" date="2024-08" db="EMBL/GenBank/DDBJ databases">
        <title>Gnathostoma spinigerum genome.</title>
        <authorList>
            <person name="Gonzalez-Bertolin B."/>
            <person name="Monzon S."/>
            <person name="Zaballos A."/>
            <person name="Jimenez P."/>
            <person name="Dekumyoy P."/>
            <person name="Varona S."/>
            <person name="Cuesta I."/>
            <person name="Sumanam S."/>
            <person name="Adisakwattana P."/>
            <person name="Gasser R.B."/>
            <person name="Hernandez-Gonzalez A."/>
            <person name="Young N.D."/>
            <person name="Perteguer M.J."/>
        </authorList>
    </citation>
    <scope>NUCLEOTIDE SEQUENCE [LARGE SCALE GENOMIC DNA]</scope>
    <source>
        <strain evidence="2">AL3</strain>
        <tissue evidence="2">Liver</tissue>
    </source>
</reference>
<dbReference type="Proteomes" id="UP001608902">
    <property type="component" value="Unassembled WGS sequence"/>
</dbReference>
<dbReference type="AlphaFoldDB" id="A0ABD6EW70"/>
<dbReference type="PROSITE" id="PS50092">
    <property type="entry name" value="TSP1"/>
    <property type="match status" value="1"/>
</dbReference>
<protein>
    <submittedName>
        <fullName evidence="2">Uncharacterized protein</fullName>
    </submittedName>
</protein>
<dbReference type="Gene3D" id="2.20.100.10">
    <property type="entry name" value="Thrombospondin type-1 (TSP1) repeat"/>
    <property type="match status" value="1"/>
</dbReference>
<proteinExistence type="predicted"/>
<accession>A0ABD6EW70</accession>
<gene>
    <name evidence="2" type="ORF">AB6A40_010742</name>
</gene>
<dbReference type="EMBL" id="JBGFUD010014967">
    <property type="protein sequence ID" value="MFH4984033.1"/>
    <property type="molecule type" value="Genomic_DNA"/>
</dbReference>
<evidence type="ECO:0000313" key="3">
    <source>
        <dbReference type="Proteomes" id="UP001608902"/>
    </source>
</evidence>
<name>A0ABD6EW70_9BILA</name>
<organism evidence="2 3">
    <name type="scientific">Gnathostoma spinigerum</name>
    <dbReference type="NCBI Taxonomy" id="75299"/>
    <lineage>
        <taxon>Eukaryota</taxon>
        <taxon>Metazoa</taxon>
        <taxon>Ecdysozoa</taxon>
        <taxon>Nematoda</taxon>
        <taxon>Chromadorea</taxon>
        <taxon>Rhabditida</taxon>
        <taxon>Spirurina</taxon>
        <taxon>Gnathostomatomorpha</taxon>
        <taxon>Gnathostomatoidea</taxon>
        <taxon>Gnathostomatidae</taxon>
        <taxon>Gnathostoma</taxon>
    </lineage>
</organism>
<evidence type="ECO:0000313" key="2">
    <source>
        <dbReference type="EMBL" id="MFH4984033.1"/>
    </source>
</evidence>
<feature type="signal peptide" evidence="1">
    <location>
        <begin position="1"/>
        <end position="25"/>
    </location>
</feature>
<comment type="caution">
    <text evidence="2">The sequence shown here is derived from an EMBL/GenBank/DDBJ whole genome shotgun (WGS) entry which is preliminary data.</text>
</comment>
<dbReference type="InterPro" id="IPR000884">
    <property type="entry name" value="TSP1_rpt"/>
</dbReference>
<dbReference type="SUPFAM" id="SSF82895">
    <property type="entry name" value="TSP-1 type 1 repeat"/>
    <property type="match status" value="1"/>
</dbReference>
<keyword evidence="3" id="KW-1185">Reference proteome</keyword>
<dbReference type="InterPro" id="IPR036383">
    <property type="entry name" value="TSP1_rpt_sf"/>
</dbReference>
<sequence length="154" mass="17463">MQLHHFELSRLLPVSFSGLIQVALAMMQNLPCLYDWAEWSPCSATCTDPTLRQTPTRYRVVINESIARSSGSIYAQCPEPEDLIEIVPCNTYLCPRHLSSYNWSECYLNDPANGASAGCYRIRMLEPEDQLVKIDGNLTVPCSPSECEKVSKWW</sequence>
<feature type="chain" id="PRO_5044895271" evidence="1">
    <location>
        <begin position="26"/>
        <end position="154"/>
    </location>
</feature>
<evidence type="ECO:0000256" key="1">
    <source>
        <dbReference type="SAM" id="SignalP"/>
    </source>
</evidence>
<keyword evidence="1" id="KW-0732">Signal</keyword>